<dbReference type="EMBL" id="CP012752">
    <property type="protein sequence ID" value="ALG09603.1"/>
    <property type="molecule type" value="Genomic_DNA"/>
</dbReference>
<dbReference type="RefSeq" id="WP_054291507.1">
    <property type="nucleotide sequence ID" value="NZ_CP012752.1"/>
</dbReference>
<dbReference type="CDD" id="cd00882">
    <property type="entry name" value="Ras_like_GTPase"/>
    <property type="match status" value="1"/>
</dbReference>
<dbReference type="AlphaFoldDB" id="A0A0N9I1B2"/>
<dbReference type="OrthoDB" id="5171766at2"/>
<sequence length="358" mass="38490">MSEQNDIVRCPICMDRFVWAEAGHVLIPGNDFEDAAFVDLDGMDPLKQSDSRRGSHVRCPNPSGDMVEHHLPATYGNYVNRLVVGLVGAPNAGKTHLFTAMVRQIDRQGLLPYGLSVGWLDMRAHSRFRQGQVEPFESGNALAGTRRGVVDYAGILVLRRFDGVEWAVTFFDIAGEDLRQAGAGGLGSAGRFLAGADAFLFVYAPDDPVETGTAAHPSENRAFALAIERMRATPALHGRPAAIAFTKADRLRYVPPIGRWLRGPDGNGLDAARTRAESRDIFAYLHDQGAGAALAPFSVFPRCTLHAVSATGGDAQPRDGSRVFPRGVRPMRVLEPLVAILAMAGVIPGDEAGKVGIP</sequence>
<feature type="domain" description="Double-GTPase 2" evidence="1">
    <location>
        <begin position="83"/>
        <end position="250"/>
    </location>
</feature>
<dbReference type="InterPro" id="IPR027417">
    <property type="entry name" value="P-loop_NTPase"/>
</dbReference>
<proteinExistence type="predicted"/>
<dbReference type="Pfam" id="PF19993">
    <property type="entry name" value="DO-GTPase2"/>
    <property type="match status" value="1"/>
</dbReference>
<protein>
    <recommendedName>
        <fullName evidence="1">Double-GTPase 2 domain-containing protein</fullName>
    </recommendedName>
</protein>
<dbReference type="SUPFAM" id="SSF52540">
    <property type="entry name" value="P-loop containing nucleoside triphosphate hydrolases"/>
    <property type="match status" value="1"/>
</dbReference>
<accession>A0A0N9I1B2</accession>
<reference evidence="2 3" key="1">
    <citation type="submission" date="2015-07" db="EMBL/GenBank/DDBJ databases">
        <title>Genome sequencing of Kibdelosporangium phytohabitans.</title>
        <authorList>
            <person name="Qin S."/>
            <person name="Xing K."/>
        </authorList>
    </citation>
    <scope>NUCLEOTIDE SEQUENCE [LARGE SCALE GENOMIC DNA]</scope>
    <source>
        <strain evidence="2 3">KLBMP1111</strain>
    </source>
</reference>
<dbReference type="STRING" id="860235.AOZ06_24275"/>
<evidence type="ECO:0000313" key="3">
    <source>
        <dbReference type="Proteomes" id="UP000063699"/>
    </source>
</evidence>
<dbReference type="Gene3D" id="3.40.50.300">
    <property type="entry name" value="P-loop containing nucleotide triphosphate hydrolases"/>
    <property type="match status" value="1"/>
</dbReference>
<organism evidence="2 3">
    <name type="scientific">Kibdelosporangium phytohabitans</name>
    <dbReference type="NCBI Taxonomy" id="860235"/>
    <lineage>
        <taxon>Bacteria</taxon>
        <taxon>Bacillati</taxon>
        <taxon>Actinomycetota</taxon>
        <taxon>Actinomycetes</taxon>
        <taxon>Pseudonocardiales</taxon>
        <taxon>Pseudonocardiaceae</taxon>
        <taxon>Kibdelosporangium</taxon>
    </lineage>
</organism>
<keyword evidence="3" id="KW-1185">Reference proteome</keyword>
<gene>
    <name evidence="2" type="ORF">AOZ06_24275</name>
</gene>
<name>A0A0N9I1B2_9PSEU</name>
<evidence type="ECO:0000259" key="1">
    <source>
        <dbReference type="Pfam" id="PF19993"/>
    </source>
</evidence>
<dbReference type="InterPro" id="IPR045528">
    <property type="entry name" value="DO-GTPase2"/>
</dbReference>
<dbReference type="Proteomes" id="UP000063699">
    <property type="component" value="Chromosome"/>
</dbReference>
<evidence type="ECO:0000313" key="2">
    <source>
        <dbReference type="EMBL" id="ALG09603.1"/>
    </source>
</evidence>
<dbReference type="KEGG" id="kphy:AOZ06_24275"/>